<dbReference type="InterPro" id="IPR019999">
    <property type="entry name" value="Anth_synth_I-like"/>
</dbReference>
<dbReference type="InterPro" id="IPR006221">
    <property type="entry name" value="TrpG/PapA_dom"/>
</dbReference>
<comment type="caution">
    <text evidence="10">The sequence shown here is derived from an EMBL/GenBank/DDBJ whole genome shotgun (WGS) entry which is preliminary data.</text>
</comment>
<dbReference type="Pfam" id="PF04715">
    <property type="entry name" value="Anth_synt_I_N"/>
    <property type="match status" value="1"/>
</dbReference>
<protein>
    <recommendedName>
        <fullName evidence="6">p-aminobenzoic acid synthase</fullName>
    </recommendedName>
    <alternativeName>
        <fullName evidence="5">Para-aminobenzoate synthase</fullName>
    </alternativeName>
</protein>
<accession>A0ABP0H8F3</accession>
<dbReference type="PRINTS" id="PR00097">
    <property type="entry name" value="ANTSNTHASEII"/>
</dbReference>
<dbReference type="InterPro" id="IPR015890">
    <property type="entry name" value="Chorismate_C"/>
</dbReference>
<evidence type="ECO:0000256" key="6">
    <source>
        <dbReference type="ARBA" id="ARBA00031904"/>
    </source>
</evidence>
<evidence type="ECO:0000256" key="5">
    <source>
        <dbReference type="ARBA" id="ARBA00031329"/>
    </source>
</evidence>
<gene>
    <name evidence="10" type="ORF">CCMP2556_LOCUS523</name>
    <name evidence="11" type="ORF">CCMP2556_LOCUS757</name>
</gene>
<dbReference type="Pfam" id="PF00117">
    <property type="entry name" value="GATase"/>
    <property type="match status" value="1"/>
</dbReference>
<dbReference type="PANTHER" id="PTHR11236">
    <property type="entry name" value="AMINOBENZOATE/ANTHRANILATE SYNTHASE"/>
    <property type="match status" value="1"/>
</dbReference>
<feature type="domain" description="Anthranilate synthase component I N-terminal" evidence="9">
    <location>
        <begin position="72"/>
        <end position="241"/>
    </location>
</feature>
<dbReference type="SUPFAM" id="SSF56322">
    <property type="entry name" value="ADC synthase"/>
    <property type="match status" value="1"/>
</dbReference>
<dbReference type="NCBIfam" id="NF010081">
    <property type="entry name" value="PRK13566.1"/>
    <property type="match status" value="1"/>
</dbReference>
<evidence type="ECO:0000313" key="10">
    <source>
        <dbReference type="EMBL" id="CAK8986504.1"/>
    </source>
</evidence>
<keyword evidence="4" id="KW-0315">Glutamine amidotransferase</keyword>
<dbReference type="PROSITE" id="PS51273">
    <property type="entry name" value="GATASE_TYPE_1"/>
    <property type="match status" value="1"/>
</dbReference>
<dbReference type="CDD" id="cd01743">
    <property type="entry name" value="GATase1_Anthranilate_Synthase"/>
    <property type="match status" value="1"/>
</dbReference>
<dbReference type="EMBL" id="CAXAMN010000114">
    <property type="protein sequence ID" value="CAK8986504.1"/>
    <property type="molecule type" value="Genomic_DNA"/>
</dbReference>
<keyword evidence="12" id="KW-1185">Reference proteome</keyword>
<dbReference type="PRINTS" id="PR00096">
    <property type="entry name" value="GATASE"/>
</dbReference>
<dbReference type="Pfam" id="PF00425">
    <property type="entry name" value="Chorismate_bind"/>
    <property type="match status" value="1"/>
</dbReference>
<dbReference type="PANTHER" id="PTHR11236:SF9">
    <property type="entry name" value="ANTHRANILATE SYNTHASE COMPONENT 1"/>
    <property type="match status" value="1"/>
</dbReference>
<evidence type="ECO:0000256" key="2">
    <source>
        <dbReference type="ARBA" id="ARBA00005009"/>
    </source>
</evidence>
<sequence>MTMFFSVMKREARASNGLSPKRLRSHAVGGKEVPSLGAPSPKPRSQTYVTAGHVVVISEVLEVEDPLAEVQELSRRLDSTRGCLLSSSYEYPGRYGQWTLGFADPPLCLEAWNRKFQVTALNRRGVCFVPTVFDVLKETAAVAEVKMDGPDKIIGEVKESEGYFSEEERSKQPSIFSVVRAFVNLFESGADHHLGLYGAFGYDLAFQFEKVKLHKDRDPQQRDLVLYIPDSLLIINHQQQQSWKMEYDFVFASGGKMLSTKDMDDKGPEVAFKPRTQMPLGVDKRELKQGEFAKLVGAAKEKFLRGDLFEAVLSQTFREPCKSRPSEVFHCLQGRNPSPYGFLMNLGEEEYLVGASPEMFVRVERNLKGLRVETCPISGTIARGKDALEDAEHIKKILADPKEESEITMCTDVDRNDKSRICEHGSVQVLGRRQIELYSKLIHTVDHVEGYLRPEFDAIDAFLVHTWAVTVCGAPKTWAMQFVEECEQSQRCWYGASVGHVAFDGHLNTGLTLRTVRIKDGVAEVRAGATLLFDSVPESEEKETELKASACLNAVRNPHDVPQNAGLAPRMPLKQADRRVVLIDFEDSFVHTLANYLRQTGATVTTVRHTQAEHALAQVKPDLVVLSPGPGRPTDFGVSKHINRLVDLGCRIFGVCLGLQSIVEHFGGKLGQLPLPMHGKPSEVQIRTRGHDGSSIPTEKSGPIFKNCPSSFVVARYHSLYGLRPLPECLLETACIMPGLSSGDGIDAGEPIVMAIQHKTLPIAAVQFHPESILTSPELGVQMLVNALSLSTQP</sequence>
<dbReference type="InterPro" id="IPR005801">
    <property type="entry name" value="ADC_synthase"/>
</dbReference>
<dbReference type="InterPro" id="IPR029062">
    <property type="entry name" value="Class_I_gatase-like"/>
</dbReference>
<evidence type="ECO:0000259" key="7">
    <source>
        <dbReference type="Pfam" id="PF00117"/>
    </source>
</evidence>
<dbReference type="EMBL" id="CAXAMN010000225">
    <property type="protein sequence ID" value="CAK8987122.1"/>
    <property type="molecule type" value="Genomic_DNA"/>
</dbReference>
<dbReference type="NCBIfam" id="TIGR01815">
    <property type="entry name" value="TrpE-clade3"/>
    <property type="match status" value="1"/>
</dbReference>
<feature type="domain" description="Glutamine amidotransferase" evidence="7">
    <location>
        <begin position="581"/>
        <end position="776"/>
    </location>
</feature>
<dbReference type="InterPro" id="IPR006805">
    <property type="entry name" value="Anth_synth_I_N"/>
</dbReference>
<evidence type="ECO:0000313" key="11">
    <source>
        <dbReference type="EMBL" id="CAK8987122.1"/>
    </source>
</evidence>
<evidence type="ECO:0000259" key="8">
    <source>
        <dbReference type="Pfam" id="PF00425"/>
    </source>
</evidence>
<dbReference type="Proteomes" id="UP001642484">
    <property type="component" value="Unassembled WGS sequence"/>
</dbReference>
<evidence type="ECO:0000259" key="9">
    <source>
        <dbReference type="Pfam" id="PF04715"/>
    </source>
</evidence>
<comment type="catalytic activity">
    <reaction evidence="1">
        <text>chorismate + L-glutamine = 4-amino-4-deoxychorismate + L-glutamate</text>
        <dbReference type="Rhea" id="RHEA:11672"/>
        <dbReference type="ChEBI" id="CHEBI:29748"/>
        <dbReference type="ChEBI" id="CHEBI:29985"/>
        <dbReference type="ChEBI" id="CHEBI:58359"/>
        <dbReference type="ChEBI" id="CHEBI:58406"/>
        <dbReference type="EC" id="2.6.1.85"/>
    </reaction>
</comment>
<dbReference type="InterPro" id="IPR010112">
    <property type="entry name" value="TrpE-G_bact"/>
</dbReference>
<organism evidence="10 12">
    <name type="scientific">Durusdinium trenchii</name>
    <dbReference type="NCBI Taxonomy" id="1381693"/>
    <lineage>
        <taxon>Eukaryota</taxon>
        <taxon>Sar</taxon>
        <taxon>Alveolata</taxon>
        <taxon>Dinophyceae</taxon>
        <taxon>Suessiales</taxon>
        <taxon>Symbiodiniaceae</taxon>
        <taxon>Durusdinium</taxon>
    </lineage>
</organism>
<dbReference type="SUPFAM" id="SSF52317">
    <property type="entry name" value="Class I glutamine amidotransferase-like"/>
    <property type="match status" value="1"/>
</dbReference>
<dbReference type="Gene3D" id="3.60.120.10">
    <property type="entry name" value="Anthranilate synthase"/>
    <property type="match status" value="1"/>
</dbReference>
<comment type="pathway">
    <text evidence="2">Cofactor biosynthesis; tetrahydrofolate biosynthesis; 4-aminobenzoate from chorismate: step 1/2.</text>
</comment>
<evidence type="ECO:0000256" key="1">
    <source>
        <dbReference type="ARBA" id="ARBA00001000"/>
    </source>
</evidence>
<reference evidence="10 12" key="1">
    <citation type="submission" date="2024-02" db="EMBL/GenBank/DDBJ databases">
        <authorList>
            <person name="Chen Y."/>
            <person name="Shah S."/>
            <person name="Dougan E. K."/>
            <person name="Thang M."/>
            <person name="Chan C."/>
        </authorList>
    </citation>
    <scope>NUCLEOTIDE SEQUENCE [LARGE SCALE GENOMIC DNA]</scope>
</reference>
<name>A0ABP0H8F3_9DINO</name>
<feature type="domain" description="Chorismate-utilising enzyme C-terminal" evidence="8">
    <location>
        <begin position="290"/>
        <end position="547"/>
    </location>
</feature>
<evidence type="ECO:0000313" key="12">
    <source>
        <dbReference type="Proteomes" id="UP001642484"/>
    </source>
</evidence>
<evidence type="ECO:0000256" key="4">
    <source>
        <dbReference type="ARBA" id="ARBA00022962"/>
    </source>
</evidence>
<dbReference type="Gene3D" id="3.40.50.880">
    <property type="match status" value="1"/>
</dbReference>
<keyword evidence="3" id="KW-0289">Folate biosynthesis</keyword>
<proteinExistence type="predicted"/>
<evidence type="ECO:0000256" key="3">
    <source>
        <dbReference type="ARBA" id="ARBA00022909"/>
    </source>
</evidence>
<dbReference type="InterPro" id="IPR017926">
    <property type="entry name" value="GATASE"/>
</dbReference>